<comment type="caution">
    <text evidence="1">The sequence shown here is derived from an EMBL/GenBank/DDBJ whole genome shotgun (WGS) entry which is preliminary data.</text>
</comment>
<accession>A0ACC7Y7R6</accession>
<gene>
    <name evidence="1" type="ORF">G6W56_27645</name>
</gene>
<name>A0ACC7Y7R6_9ACTN</name>
<sequence length="153" mass="17020">MDFQESFDYLVEYARSTFIAFDSVWDCVEEVAGFGAPFGNVRRISIDLVSVMIDSGVTVGYLSKVSGQDLIPWGGAKSEILAKIDWDIERVADPCEFINICWFIVDRGCNSNRRIHVDSAPPAEASFAFWVKGNDVDLHSQRAGNGSVVHFFS</sequence>
<keyword evidence="2" id="KW-1185">Reference proteome</keyword>
<dbReference type="Proteomes" id="UP000556843">
    <property type="component" value="Unassembled WGS sequence"/>
</dbReference>
<organism evidence="1 2">
    <name type="scientific">Streptomyces fungicidicus</name>
    <dbReference type="NCBI Taxonomy" id="68203"/>
    <lineage>
        <taxon>Bacteria</taxon>
        <taxon>Bacillati</taxon>
        <taxon>Actinomycetota</taxon>
        <taxon>Actinomycetes</taxon>
        <taxon>Kitasatosporales</taxon>
        <taxon>Streptomycetaceae</taxon>
        <taxon>Streptomyces</taxon>
    </lineage>
</organism>
<reference evidence="1" key="1">
    <citation type="submission" date="2020-03" db="EMBL/GenBank/DDBJ databases">
        <title>Complete genome sequence of sixteen Streptomyces strains facilitates identification of candidate genes involved in plant growth-promotion in grain legumes and cereals.</title>
        <authorList>
            <person name="Gopalakrishnan S."/>
            <person name="Thakur V."/>
            <person name="Saxena R."/>
            <person name="Vadlamudi S."/>
            <person name="Purohit S."/>
            <person name="Kumar V."/>
            <person name="Rathore A."/>
            <person name="Chitikineni A."/>
            <person name="Varshney R.K."/>
        </authorList>
    </citation>
    <scope>NUCLEOTIDE SEQUENCE</scope>
    <source>
        <strain evidence="1">CAI-93</strain>
    </source>
</reference>
<dbReference type="EMBL" id="JAANNW010000033">
    <property type="protein sequence ID" value="NUV77824.1"/>
    <property type="molecule type" value="Genomic_DNA"/>
</dbReference>
<evidence type="ECO:0000313" key="2">
    <source>
        <dbReference type="Proteomes" id="UP000556843"/>
    </source>
</evidence>
<protein>
    <submittedName>
        <fullName evidence="1">Uncharacterized protein</fullName>
    </submittedName>
</protein>
<proteinExistence type="predicted"/>
<evidence type="ECO:0000313" key="1">
    <source>
        <dbReference type="EMBL" id="NUV77824.1"/>
    </source>
</evidence>